<dbReference type="GO" id="GO:0051213">
    <property type="term" value="F:dioxygenase activity"/>
    <property type="evidence" value="ECO:0007669"/>
    <property type="project" value="UniProtKB-KW"/>
</dbReference>
<gene>
    <name evidence="4" type="ORF">GCM10010916_18990</name>
</gene>
<reference evidence="4" key="1">
    <citation type="journal article" date="2014" name="Int. J. Syst. Evol. Microbiol.">
        <title>Complete genome sequence of Corynebacterium casei LMG S-19264T (=DSM 44701T), isolated from a smear-ripened cheese.</title>
        <authorList>
            <consortium name="US DOE Joint Genome Institute (JGI-PGF)"/>
            <person name="Walter F."/>
            <person name="Albersmeier A."/>
            <person name="Kalinowski J."/>
            <person name="Ruckert C."/>
        </authorList>
    </citation>
    <scope>NUCLEOTIDE SEQUENCE</scope>
    <source>
        <strain evidence="4">CGMCC 1.12987</strain>
    </source>
</reference>
<evidence type="ECO:0000313" key="4">
    <source>
        <dbReference type="EMBL" id="GGG02046.1"/>
    </source>
</evidence>
<dbReference type="PANTHER" id="PTHR41517:SF1">
    <property type="entry name" value="CUPIN"/>
    <property type="match status" value="1"/>
</dbReference>
<proteinExistence type="predicted"/>
<dbReference type="PANTHER" id="PTHR41517">
    <property type="entry name" value="1,2-DIOXYGENASE PROTEIN-RELATED"/>
    <property type="match status" value="1"/>
</dbReference>
<dbReference type="EMBL" id="BMGR01000005">
    <property type="protein sequence ID" value="GGG02046.1"/>
    <property type="molecule type" value="Genomic_DNA"/>
</dbReference>
<sequence>MSSSIPAKFEDSLEALYKDMEAENVDALWRREGELLTREPAKTGHPHHWQWEKIEFLLLRAGRLVQLGSGGERRVLRLVNPSLEAPASTTHTISSTLQLLLPGESAPLHRHSAAAIRFIISGRGAYTEVEGERIEMEPGDLILTPNWNWHSHHNPTDESIIWMDIIDTPLVLRLKAMFFESGRDQQVREKPAGYTMRRSNQAGMIRPELLRNAAPVQGGALPLIYRWADVEPIFQEQGMERSPYDGDLLRYANPLTGDHHTLPTMGCSIQRLHSGEQTLTHRHLSSTVYYVMRGEGMSTVEGKEIRWRQGDVISIPTWAWHSHYAGQEAVLFSISDQPAMERLGWYKEEAAE</sequence>
<name>A0A917FUD4_9BACL</name>
<dbReference type="InterPro" id="IPR011051">
    <property type="entry name" value="RmlC_Cupin_sf"/>
</dbReference>
<protein>
    <submittedName>
        <fullName evidence="4">Gentisate 1,2-dioxygenase</fullName>
    </submittedName>
</protein>
<dbReference type="CDD" id="cd02216">
    <property type="entry name" value="cupin_GDO-like_N"/>
    <property type="match status" value="1"/>
</dbReference>
<dbReference type="InterPro" id="IPR013096">
    <property type="entry name" value="Cupin_2"/>
</dbReference>
<dbReference type="RefSeq" id="WP_188530819.1">
    <property type="nucleotide sequence ID" value="NZ_BMGR01000005.1"/>
</dbReference>
<evidence type="ECO:0000256" key="1">
    <source>
        <dbReference type="ARBA" id="ARBA00022964"/>
    </source>
</evidence>
<dbReference type="SUPFAM" id="SSF51182">
    <property type="entry name" value="RmlC-like cupins"/>
    <property type="match status" value="1"/>
</dbReference>
<reference evidence="4" key="2">
    <citation type="submission" date="2020-09" db="EMBL/GenBank/DDBJ databases">
        <authorList>
            <person name="Sun Q."/>
            <person name="Zhou Y."/>
        </authorList>
    </citation>
    <scope>NUCLEOTIDE SEQUENCE</scope>
    <source>
        <strain evidence="4">CGMCC 1.12987</strain>
    </source>
</reference>
<feature type="domain" description="Cupin type-2" evidence="3">
    <location>
        <begin position="269"/>
        <end position="326"/>
    </location>
</feature>
<keyword evidence="5" id="KW-1185">Reference proteome</keyword>
<feature type="domain" description="Cupin type-2" evidence="3">
    <location>
        <begin position="98"/>
        <end position="165"/>
    </location>
</feature>
<dbReference type="InterPro" id="IPR014710">
    <property type="entry name" value="RmlC-like_jellyroll"/>
</dbReference>
<dbReference type="Gene3D" id="2.60.120.10">
    <property type="entry name" value="Jelly Rolls"/>
    <property type="match status" value="1"/>
</dbReference>
<keyword evidence="1" id="KW-0223">Dioxygenase</keyword>
<comment type="caution">
    <text evidence="4">The sequence shown here is derived from an EMBL/GenBank/DDBJ whole genome shotgun (WGS) entry which is preliminary data.</text>
</comment>
<dbReference type="InterPro" id="IPR047183">
    <property type="entry name" value="GDO-like"/>
</dbReference>
<dbReference type="AlphaFoldDB" id="A0A917FUD4"/>
<dbReference type="Pfam" id="PF07883">
    <property type="entry name" value="Cupin_2"/>
    <property type="match status" value="2"/>
</dbReference>
<organism evidence="4 5">
    <name type="scientific">Paenibacillus abyssi</name>
    <dbReference type="NCBI Taxonomy" id="1340531"/>
    <lineage>
        <taxon>Bacteria</taxon>
        <taxon>Bacillati</taxon>
        <taxon>Bacillota</taxon>
        <taxon>Bacilli</taxon>
        <taxon>Bacillales</taxon>
        <taxon>Paenibacillaceae</taxon>
        <taxon>Paenibacillus</taxon>
    </lineage>
</organism>
<evidence type="ECO:0000256" key="2">
    <source>
        <dbReference type="ARBA" id="ARBA00023002"/>
    </source>
</evidence>
<evidence type="ECO:0000259" key="3">
    <source>
        <dbReference type="Pfam" id="PF07883"/>
    </source>
</evidence>
<evidence type="ECO:0000313" key="5">
    <source>
        <dbReference type="Proteomes" id="UP000644756"/>
    </source>
</evidence>
<keyword evidence="2" id="KW-0560">Oxidoreductase</keyword>
<accession>A0A917FUD4</accession>
<dbReference type="Proteomes" id="UP000644756">
    <property type="component" value="Unassembled WGS sequence"/>
</dbReference>
<dbReference type="CDD" id="cd06992">
    <property type="entry name" value="cupin_GDO-like_C"/>
    <property type="match status" value="1"/>
</dbReference>